<dbReference type="InParanoid" id="A0A317ZGC8"/>
<keyword evidence="1" id="KW-0732">Signal</keyword>
<proteinExistence type="predicted"/>
<dbReference type="EMBL" id="QHJQ01000003">
    <property type="protein sequence ID" value="PXA04616.1"/>
    <property type="molecule type" value="Genomic_DNA"/>
</dbReference>
<reference evidence="2 3" key="1">
    <citation type="submission" date="2018-05" db="EMBL/GenBank/DDBJ databases">
        <title>Coraliomargarita sinensis sp. nov., isolated from a marine solar saltern.</title>
        <authorList>
            <person name="Zhou L.Y."/>
        </authorList>
    </citation>
    <scope>NUCLEOTIDE SEQUENCE [LARGE SCALE GENOMIC DNA]</scope>
    <source>
        <strain evidence="2 3">WN38</strain>
    </source>
</reference>
<name>A0A317ZGC8_9BACT</name>
<protein>
    <submittedName>
        <fullName evidence="2">Uncharacterized protein</fullName>
    </submittedName>
</protein>
<evidence type="ECO:0000313" key="2">
    <source>
        <dbReference type="EMBL" id="PXA04616.1"/>
    </source>
</evidence>
<keyword evidence="3" id="KW-1185">Reference proteome</keyword>
<accession>A0A317ZGC8</accession>
<feature type="signal peptide" evidence="1">
    <location>
        <begin position="1"/>
        <end position="21"/>
    </location>
</feature>
<dbReference type="AlphaFoldDB" id="A0A317ZGC8"/>
<organism evidence="2 3">
    <name type="scientific">Coraliomargarita sinensis</name>
    <dbReference type="NCBI Taxonomy" id="2174842"/>
    <lineage>
        <taxon>Bacteria</taxon>
        <taxon>Pseudomonadati</taxon>
        <taxon>Verrucomicrobiota</taxon>
        <taxon>Opitutia</taxon>
        <taxon>Puniceicoccales</taxon>
        <taxon>Coraliomargaritaceae</taxon>
        <taxon>Coraliomargarita</taxon>
    </lineage>
</organism>
<gene>
    <name evidence="2" type="ORF">DDZ13_05435</name>
</gene>
<dbReference type="Proteomes" id="UP000247099">
    <property type="component" value="Unassembled WGS sequence"/>
</dbReference>
<dbReference type="PROSITE" id="PS51257">
    <property type="entry name" value="PROKAR_LIPOPROTEIN"/>
    <property type="match status" value="1"/>
</dbReference>
<comment type="caution">
    <text evidence="2">The sequence shown here is derived from an EMBL/GenBank/DDBJ whole genome shotgun (WGS) entry which is preliminary data.</text>
</comment>
<evidence type="ECO:0000256" key="1">
    <source>
        <dbReference type="SAM" id="SignalP"/>
    </source>
</evidence>
<sequence>MKMQYLTVFVVLILLGGCASHQLSTDENAIAEKSVKIGMAPSQVISIKGTHYKKVNHALEGHYTMVYPDIAVRIRGGHVYGIEQSSSGWLQQLKDVPYGGEYP</sequence>
<feature type="chain" id="PRO_5016304001" evidence="1">
    <location>
        <begin position="22"/>
        <end position="103"/>
    </location>
</feature>
<evidence type="ECO:0000313" key="3">
    <source>
        <dbReference type="Proteomes" id="UP000247099"/>
    </source>
</evidence>